<feature type="domain" description="Glutaminase A N-terminal" evidence="3">
    <location>
        <begin position="106"/>
        <end position="341"/>
    </location>
</feature>
<dbReference type="InterPro" id="IPR033433">
    <property type="entry name" value="GtaA_N"/>
</dbReference>
<organism evidence="4 5">
    <name type="scientific">Rhizodiscina lignyota</name>
    <dbReference type="NCBI Taxonomy" id="1504668"/>
    <lineage>
        <taxon>Eukaryota</taxon>
        <taxon>Fungi</taxon>
        <taxon>Dikarya</taxon>
        <taxon>Ascomycota</taxon>
        <taxon>Pezizomycotina</taxon>
        <taxon>Dothideomycetes</taxon>
        <taxon>Pleosporomycetidae</taxon>
        <taxon>Aulographales</taxon>
        <taxon>Rhizodiscinaceae</taxon>
        <taxon>Rhizodiscina</taxon>
    </lineage>
</organism>
<gene>
    <name evidence="4" type="ORF">NA57DRAFT_30173</name>
</gene>
<evidence type="ECO:0000313" key="5">
    <source>
        <dbReference type="Proteomes" id="UP000799772"/>
    </source>
</evidence>
<comment type="caution">
    <text evidence="4">The sequence shown here is derived from an EMBL/GenBank/DDBJ whole genome shotgun (WGS) entry which is preliminary data.</text>
</comment>
<proteinExistence type="predicted"/>
<dbReference type="InterPro" id="IPR008928">
    <property type="entry name" value="6-hairpin_glycosidase_sf"/>
</dbReference>
<keyword evidence="1" id="KW-0732">Signal</keyword>
<evidence type="ECO:0000259" key="2">
    <source>
        <dbReference type="Pfam" id="PF16335"/>
    </source>
</evidence>
<dbReference type="OrthoDB" id="431715at2759"/>
<feature type="domain" description="Glutaminase A central" evidence="2">
    <location>
        <begin position="347"/>
        <end position="692"/>
    </location>
</feature>
<evidence type="ECO:0000259" key="3">
    <source>
        <dbReference type="Pfam" id="PF17168"/>
    </source>
</evidence>
<dbReference type="Proteomes" id="UP000799772">
    <property type="component" value="Unassembled WGS sequence"/>
</dbReference>
<dbReference type="AlphaFoldDB" id="A0A9P4ISJ2"/>
<evidence type="ECO:0000256" key="1">
    <source>
        <dbReference type="SAM" id="SignalP"/>
    </source>
</evidence>
<accession>A0A9P4ISJ2</accession>
<dbReference type="Pfam" id="PF17168">
    <property type="entry name" value="DUF5127"/>
    <property type="match status" value="1"/>
</dbReference>
<dbReference type="SUPFAM" id="SSF48208">
    <property type="entry name" value="Six-hairpin glycosidases"/>
    <property type="match status" value="1"/>
</dbReference>
<dbReference type="InterPro" id="IPR032514">
    <property type="entry name" value="GtaA_central"/>
</dbReference>
<reference evidence="4" key="1">
    <citation type="journal article" date="2020" name="Stud. Mycol.">
        <title>101 Dothideomycetes genomes: a test case for predicting lifestyles and emergence of pathogens.</title>
        <authorList>
            <person name="Haridas S."/>
            <person name="Albert R."/>
            <person name="Binder M."/>
            <person name="Bloem J."/>
            <person name="Labutti K."/>
            <person name="Salamov A."/>
            <person name="Andreopoulos B."/>
            <person name="Baker S."/>
            <person name="Barry K."/>
            <person name="Bills G."/>
            <person name="Bluhm B."/>
            <person name="Cannon C."/>
            <person name="Castanera R."/>
            <person name="Culley D."/>
            <person name="Daum C."/>
            <person name="Ezra D."/>
            <person name="Gonzalez J."/>
            <person name="Henrissat B."/>
            <person name="Kuo A."/>
            <person name="Liang C."/>
            <person name="Lipzen A."/>
            <person name="Lutzoni F."/>
            <person name="Magnuson J."/>
            <person name="Mondo S."/>
            <person name="Nolan M."/>
            <person name="Ohm R."/>
            <person name="Pangilinan J."/>
            <person name="Park H.-J."/>
            <person name="Ramirez L."/>
            <person name="Alfaro M."/>
            <person name="Sun H."/>
            <person name="Tritt A."/>
            <person name="Yoshinaga Y."/>
            <person name="Zwiers L.-H."/>
            <person name="Turgeon B."/>
            <person name="Goodwin S."/>
            <person name="Spatafora J."/>
            <person name="Crous P."/>
            <person name="Grigoriev I."/>
        </authorList>
    </citation>
    <scope>NUCLEOTIDE SEQUENCE</scope>
    <source>
        <strain evidence="4">CBS 133067</strain>
    </source>
</reference>
<evidence type="ECO:0000313" key="4">
    <source>
        <dbReference type="EMBL" id="KAF2103682.1"/>
    </source>
</evidence>
<sequence length="697" mass="76941">MLSLTFLSILANIAGSTFAASTFSPARPPALPLAVKSPYLNTWLYAGSDDSGNGGYLAGKWPQHWGSGVTGWTGMIRVDGDTYVWMGDPQVGATTVNQTSYTYTSTKSIFEMDVAGKVQMNITFTSPVYPNDMKRQSLTFSYLNVDVESTDGSSHDVQLYTDISAEWVSGENTVNAQWDYATSGGLSYHKVWRQTQLLFSENMVNNQGLMADWGYWYYATNTSDSLSYLQDSDATRNAFKNDGKLGNKQNKTFRPINDDWPVFGYAVDLGSVKGTAPSQLFTLGYTQEKAVQYNTTDGYLELDSLWTSYFDDEVSALSFFHNDYATATSMSNDLDSKISSDSKAAAGQNYLTVTSLSLRQAFAAITPAIRSSGKTYFFLKEISSNGNTNTVDVIFPMHPILLYLNPQILKMLLDPLYENQESHAYPNSYAEHDLGAHFPNATGHPAGDDEMMPVEECGNMLIMTLAYSQSTGDNSYLSDHYAKMKQWVEYLVEDSLIPADQLSTDDFAGHIANQTNLALKGIIGIGAMAEIANITDNSADSSNYSSISKDYISKWQDLGIAKSASPPHTTLQYGNDSTHGLLYNIYGDKLLKLNLVPQSVYDMQSKFYPTVENKYGVPLDTRSTQTKGDWEMFTAATCDSSTRDMFIKDLATWINETPTGRPLTDLYDTNTGGWPTTQFTARPVMGGTYALLALNSK</sequence>
<dbReference type="InterPro" id="IPR052743">
    <property type="entry name" value="Glutaminase_GtaA"/>
</dbReference>
<dbReference type="PANTHER" id="PTHR31987:SF1">
    <property type="entry name" value="GLUTAMINASE A"/>
    <property type="match status" value="1"/>
</dbReference>
<dbReference type="Pfam" id="PF16335">
    <property type="entry name" value="GtaA_6_Hairpin"/>
    <property type="match status" value="1"/>
</dbReference>
<protein>
    <submittedName>
        <fullName evidence="4">DUF1793-domain-containing protein</fullName>
    </submittedName>
</protein>
<feature type="chain" id="PRO_5040247553" evidence="1">
    <location>
        <begin position="20"/>
        <end position="697"/>
    </location>
</feature>
<name>A0A9P4ISJ2_9PEZI</name>
<dbReference type="PANTHER" id="PTHR31987">
    <property type="entry name" value="GLUTAMINASE A-RELATED"/>
    <property type="match status" value="1"/>
</dbReference>
<dbReference type="EMBL" id="ML978121">
    <property type="protein sequence ID" value="KAF2103682.1"/>
    <property type="molecule type" value="Genomic_DNA"/>
</dbReference>
<dbReference type="GO" id="GO:0005975">
    <property type="term" value="P:carbohydrate metabolic process"/>
    <property type="evidence" value="ECO:0007669"/>
    <property type="project" value="InterPro"/>
</dbReference>
<feature type="signal peptide" evidence="1">
    <location>
        <begin position="1"/>
        <end position="19"/>
    </location>
</feature>
<keyword evidence="5" id="KW-1185">Reference proteome</keyword>